<dbReference type="EMBL" id="CP049055">
    <property type="protein sequence ID" value="QII12227.1"/>
    <property type="molecule type" value="Genomic_DNA"/>
</dbReference>
<sequence>MSAILKENVLQEKSRKNGSKGKVEKIMDTIIKKPTTKTVVKEVTEKEQDSVPKSTVIRKYIFSNEILIEGENIDDLNDLRAIIDKEFKPSNEIESFFADRIVSSIWRMKRCLNIEKQIIEHASSGIQEYEQGFFTSKKRTKNELQQLKALKIIEEKDKMSEIMKYESSLERQFYLALRELRNAKRIDTKQTTKTQKKTK</sequence>
<dbReference type="AlphaFoldDB" id="A0A6G7GSP6"/>
<organism evidence="1 2">
    <name type="scientific">Kuenenia stuttgartiensis</name>
    <dbReference type="NCBI Taxonomy" id="174633"/>
    <lineage>
        <taxon>Bacteria</taxon>
        <taxon>Pseudomonadati</taxon>
        <taxon>Planctomycetota</taxon>
        <taxon>Candidatus Brocadiia</taxon>
        <taxon>Candidatus Brocadiales</taxon>
        <taxon>Candidatus Brocadiaceae</taxon>
        <taxon>Candidatus Kuenenia</taxon>
    </lineage>
</organism>
<reference evidence="1 2" key="1">
    <citation type="submission" date="2020-02" db="EMBL/GenBank/DDBJ databases">
        <title>Newly sequenced genome of strain CSTR1 showed variability in Candidatus Kuenenia stuttgartiensis genomes.</title>
        <authorList>
            <person name="Ding C."/>
            <person name="Adrian L."/>
        </authorList>
    </citation>
    <scope>NUCLEOTIDE SEQUENCE [LARGE SCALE GENOMIC DNA]</scope>
    <source>
        <strain evidence="1 2">CSTR1</strain>
    </source>
</reference>
<dbReference type="RefSeq" id="WP_164995049.1">
    <property type="nucleotide sequence ID" value="NZ_CP049055.1"/>
</dbReference>
<name>A0A6G7GSP6_KUEST</name>
<protein>
    <submittedName>
        <fullName evidence="1">Uncharacterized protein</fullName>
    </submittedName>
</protein>
<dbReference type="Proteomes" id="UP000501926">
    <property type="component" value="Chromosome"/>
</dbReference>
<evidence type="ECO:0000313" key="1">
    <source>
        <dbReference type="EMBL" id="QII12227.1"/>
    </source>
</evidence>
<accession>A0A6G7GSP6</accession>
<gene>
    <name evidence="1" type="ORF">KsCSTR_28480</name>
</gene>
<proteinExistence type="predicted"/>
<evidence type="ECO:0000313" key="2">
    <source>
        <dbReference type="Proteomes" id="UP000501926"/>
    </source>
</evidence>